<gene>
    <name evidence="2" type="ORF">F5984_03420</name>
</gene>
<dbReference type="GO" id="GO:0016491">
    <property type="term" value="F:oxidoreductase activity"/>
    <property type="evidence" value="ECO:0007669"/>
    <property type="project" value="InterPro"/>
</dbReference>
<comment type="caution">
    <text evidence="2">The sequence shown here is derived from an EMBL/GenBank/DDBJ whole genome shotgun (WGS) entry which is preliminary data.</text>
</comment>
<name>A0A7J5U5F9_9BACT</name>
<dbReference type="Gene3D" id="3.40.50.360">
    <property type="match status" value="1"/>
</dbReference>
<proteinExistence type="predicted"/>
<reference evidence="2 3" key="1">
    <citation type="submission" date="2019-10" db="EMBL/GenBank/DDBJ databases">
        <title>Rudanella paleaurantiibacter sp. nov., isolated from sludge.</title>
        <authorList>
            <person name="Xu S.Q."/>
        </authorList>
    </citation>
    <scope>NUCLEOTIDE SEQUENCE [LARGE SCALE GENOMIC DNA]</scope>
    <source>
        <strain evidence="2 3">HX-22-17</strain>
    </source>
</reference>
<dbReference type="PANTHER" id="PTHR30543:SF21">
    <property type="entry name" value="NAD(P)H-DEPENDENT FMN REDUCTASE LOT6"/>
    <property type="match status" value="1"/>
</dbReference>
<dbReference type="GO" id="GO:0010181">
    <property type="term" value="F:FMN binding"/>
    <property type="evidence" value="ECO:0007669"/>
    <property type="project" value="TreeGrafter"/>
</dbReference>
<dbReference type="InterPro" id="IPR029039">
    <property type="entry name" value="Flavoprotein-like_sf"/>
</dbReference>
<organism evidence="2 3">
    <name type="scientific">Rudanella paleaurantiibacter</name>
    <dbReference type="NCBI Taxonomy" id="2614655"/>
    <lineage>
        <taxon>Bacteria</taxon>
        <taxon>Pseudomonadati</taxon>
        <taxon>Bacteroidota</taxon>
        <taxon>Cytophagia</taxon>
        <taxon>Cytophagales</taxon>
        <taxon>Cytophagaceae</taxon>
        <taxon>Rudanella</taxon>
    </lineage>
</organism>
<protein>
    <submittedName>
        <fullName evidence="2">NADPH-dependent oxidoreductase</fullName>
    </submittedName>
</protein>
<accession>A0A7J5U5F9</accession>
<dbReference type="Pfam" id="PF03358">
    <property type="entry name" value="FMN_red"/>
    <property type="match status" value="1"/>
</dbReference>
<keyword evidence="3" id="KW-1185">Reference proteome</keyword>
<dbReference type="EMBL" id="WELI01000001">
    <property type="protein sequence ID" value="KAB7733006.1"/>
    <property type="molecule type" value="Genomic_DNA"/>
</dbReference>
<dbReference type="InterPro" id="IPR050712">
    <property type="entry name" value="NAD(P)H-dep_reductase"/>
</dbReference>
<dbReference type="InterPro" id="IPR005025">
    <property type="entry name" value="FMN_Rdtase-like_dom"/>
</dbReference>
<dbReference type="AlphaFoldDB" id="A0A7J5U5F9"/>
<dbReference type="SUPFAM" id="SSF52218">
    <property type="entry name" value="Flavoproteins"/>
    <property type="match status" value="1"/>
</dbReference>
<dbReference type="GO" id="GO:0005829">
    <property type="term" value="C:cytosol"/>
    <property type="evidence" value="ECO:0007669"/>
    <property type="project" value="TreeGrafter"/>
</dbReference>
<sequence length="215" mass="23947">MMLQTVLRLYRFVMYSMTITIVASSPRTGSNSLRFAQYLKNILTESGHDDIRLVDFAQYDIPFVGTGSLQPNQLTPFQQELISAWEAADLVFFAIPEYNWTTTPQFDNAIHQLGGPAFKHLFNNKVFAVAGVSSGRGGRQPALNAGMVLNKIISFTNSFSVVSPKIYESHETAINLDEGGHFKGHEVYEKTTRAFVDYSVSVAQRWAAANLVEAK</sequence>
<evidence type="ECO:0000313" key="2">
    <source>
        <dbReference type="EMBL" id="KAB7733006.1"/>
    </source>
</evidence>
<evidence type="ECO:0000313" key="3">
    <source>
        <dbReference type="Proteomes" id="UP000488299"/>
    </source>
</evidence>
<dbReference type="Proteomes" id="UP000488299">
    <property type="component" value="Unassembled WGS sequence"/>
</dbReference>
<feature type="domain" description="NADPH-dependent FMN reductase-like" evidence="1">
    <location>
        <begin position="17"/>
        <end position="143"/>
    </location>
</feature>
<dbReference type="PANTHER" id="PTHR30543">
    <property type="entry name" value="CHROMATE REDUCTASE"/>
    <property type="match status" value="1"/>
</dbReference>
<evidence type="ECO:0000259" key="1">
    <source>
        <dbReference type="Pfam" id="PF03358"/>
    </source>
</evidence>